<proteinExistence type="predicted"/>
<evidence type="ECO:0000256" key="1">
    <source>
        <dbReference type="ARBA" id="ARBA00000085"/>
    </source>
</evidence>
<protein>
    <recommendedName>
        <fullName evidence="3">histidine kinase</fullName>
        <ecNumber evidence="3">2.7.13.3</ecNumber>
    </recommendedName>
</protein>
<reference evidence="12 13" key="1">
    <citation type="submission" date="2020-07" db="EMBL/GenBank/DDBJ databases">
        <authorList>
            <person name="Sun Q."/>
        </authorList>
    </citation>
    <scope>NUCLEOTIDE SEQUENCE [LARGE SCALE GENOMIC DNA]</scope>
    <source>
        <strain evidence="12 13">CGMCC 1.13654</strain>
    </source>
</reference>
<dbReference type="InterPro" id="IPR050980">
    <property type="entry name" value="2C_sensor_his_kinase"/>
</dbReference>
<dbReference type="PANTHER" id="PTHR44936">
    <property type="entry name" value="SENSOR PROTEIN CREC"/>
    <property type="match status" value="1"/>
</dbReference>
<keyword evidence="6" id="KW-0808">Transferase</keyword>
<dbReference type="PANTHER" id="PTHR44936:SF10">
    <property type="entry name" value="SENSOR PROTEIN RSTB"/>
    <property type="match status" value="1"/>
</dbReference>
<evidence type="ECO:0000256" key="5">
    <source>
        <dbReference type="ARBA" id="ARBA00022553"/>
    </source>
</evidence>
<dbReference type="Gene3D" id="1.10.287.130">
    <property type="match status" value="1"/>
</dbReference>
<dbReference type="CDD" id="cd00082">
    <property type="entry name" value="HisKA"/>
    <property type="match status" value="1"/>
</dbReference>
<dbReference type="InterPro" id="IPR005467">
    <property type="entry name" value="His_kinase_dom"/>
</dbReference>
<dbReference type="Gene3D" id="3.30.565.10">
    <property type="entry name" value="Histidine kinase-like ATPase, C-terminal domain"/>
    <property type="match status" value="1"/>
</dbReference>
<evidence type="ECO:0000256" key="2">
    <source>
        <dbReference type="ARBA" id="ARBA00004651"/>
    </source>
</evidence>
<evidence type="ECO:0000313" key="13">
    <source>
        <dbReference type="Proteomes" id="UP000570166"/>
    </source>
</evidence>
<dbReference type="EC" id="2.7.13.3" evidence="3"/>
<dbReference type="SMART" id="SM00387">
    <property type="entry name" value="HATPase_c"/>
    <property type="match status" value="1"/>
</dbReference>
<comment type="catalytic activity">
    <reaction evidence="1">
        <text>ATP + protein L-histidine = ADP + protein N-phospho-L-histidine.</text>
        <dbReference type="EC" id="2.7.13.3"/>
    </reaction>
</comment>
<evidence type="ECO:0000256" key="3">
    <source>
        <dbReference type="ARBA" id="ARBA00012438"/>
    </source>
</evidence>
<keyword evidence="8 12" id="KW-0418">Kinase</keyword>
<dbReference type="InterPro" id="IPR031621">
    <property type="entry name" value="HisKA_7TM"/>
</dbReference>
<feature type="domain" description="Histidine kinase" evidence="11">
    <location>
        <begin position="406"/>
        <end position="586"/>
    </location>
</feature>
<dbReference type="Proteomes" id="UP000570166">
    <property type="component" value="Unassembled WGS sequence"/>
</dbReference>
<dbReference type="InterPro" id="IPR004358">
    <property type="entry name" value="Sig_transdc_His_kin-like_C"/>
</dbReference>
<keyword evidence="13" id="KW-1185">Reference proteome</keyword>
<feature type="transmembrane region" description="Helical" evidence="10">
    <location>
        <begin position="104"/>
        <end position="125"/>
    </location>
</feature>
<dbReference type="InterPro" id="IPR036890">
    <property type="entry name" value="HATPase_C_sf"/>
</dbReference>
<dbReference type="Pfam" id="PF16927">
    <property type="entry name" value="HisKA_7TM"/>
    <property type="match status" value="1"/>
</dbReference>
<dbReference type="CDD" id="cd00075">
    <property type="entry name" value="HATPase"/>
    <property type="match status" value="1"/>
</dbReference>
<feature type="transmembrane region" description="Helical" evidence="10">
    <location>
        <begin position="67"/>
        <end position="92"/>
    </location>
</feature>
<feature type="transmembrane region" description="Helical" evidence="10">
    <location>
        <begin position="232"/>
        <end position="255"/>
    </location>
</feature>
<keyword evidence="10" id="KW-0812">Transmembrane</keyword>
<evidence type="ECO:0000313" key="12">
    <source>
        <dbReference type="EMBL" id="MBA2933055.1"/>
    </source>
</evidence>
<dbReference type="EMBL" id="JACEIB010000001">
    <property type="protein sequence ID" value="MBA2933055.1"/>
    <property type="molecule type" value="Genomic_DNA"/>
</dbReference>
<evidence type="ECO:0000256" key="10">
    <source>
        <dbReference type="SAM" id="Phobius"/>
    </source>
</evidence>
<feature type="transmembrane region" description="Helical" evidence="10">
    <location>
        <begin position="131"/>
        <end position="151"/>
    </location>
</feature>
<dbReference type="GO" id="GO:0005886">
    <property type="term" value="C:plasma membrane"/>
    <property type="evidence" value="ECO:0007669"/>
    <property type="project" value="UniProtKB-SubCell"/>
</dbReference>
<dbReference type="AlphaFoldDB" id="A0A838L329"/>
<dbReference type="InterPro" id="IPR003661">
    <property type="entry name" value="HisK_dim/P_dom"/>
</dbReference>
<dbReference type="RefSeq" id="WP_160365115.1">
    <property type="nucleotide sequence ID" value="NZ_JACEIB010000001.1"/>
</dbReference>
<feature type="transmembrane region" description="Helical" evidence="10">
    <location>
        <begin position="261"/>
        <end position="283"/>
    </location>
</feature>
<dbReference type="GO" id="GO:0000155">
    <property type="term" value="F:phosphorelay sensor kinase activity"/>
    <property type="evidence" value="ECO:0007669"/>
    <property type="project" value="InterPro"/>
</dbReference>
<keyword evidence="10" id="KW-1133">Transmembrane helix</keyword>
<dbReference type="SUPFAM" id="SSF47384">
    <property type="entry name" value="Homodimeric domain of signal transducing histidine kinase"/>
    <property type="match status" value="1"/>
</dbReference>
<keyword evidence="4" id="KW-1003">Cell membrane</keyword>
<keyword evidence="5" id="KW-0597">Phosphoprotein</keyword>
<dbReference type="Pfam" id="PF00512">
    <property type="entry name" value="HisKA"/>
    <property type="match status" value="1"/>
</dbReference>
<feature type="transmembrane region" description="Helical" evidence="10">
    <location>
        <begin position="40"/>
        <end position="61"/>
    </location>
</feature>
<keyword evidence="9" id="KW-0067">ATP-binding</keyword>
<dbReference type="SUPFAM" id="SSF55874">
    <property type="entry name" value="ATPase domain of HSP90 chaperone/DNA topoisomerase II/histidine kinase"/>
    <property type="match status" value="1"/>
</dbReference>
<keyword evidence="7" id="KW-0547">Nucleotide-binding</keyword>
<evidence type="ECO:0000256" key="7">
    <source>
        <dbReference type="ARBA" id="ARBA00022741"/>
    </source>
</evidence>
<evidence type="ECO:0000256" key="6">
    <source>
        <dbReference type="ARBA" id="ARBA00022679"/>
    </source>
</evidence>
<keyword evidence="10" id="KW-0472">Membrane</keyword>
<dbReference type="GO" id="GO:0005524">
    <property type="term" value="F:ATP binding"/>
    <property type="evidence" value="ECO:0007669"/>
    <property type="project" value="UniProtKB-KW"/>
</dbReference>
<evidence type="ECO:0000256" key="8">
    <source>
        <dbReference type="ARBA" id="ARBA00022777"/>
    </source>
</evidence>
<gene>
    <name evidence="12" type="ORF">HZF05_02985</name>
</gene>
<feature type="transmembrane region" description="Helical" evidence="10">
    <location>
        <begin position="198"/>
        <end position="217"/>
    </location>
</feature>
<evidence type="ECO:0000259" key="11">
    <source>
        <dbReference type="PROSITE" id="PS50109"/>
    </source>
</evidence>
<evidence type="ECO:0000256" key="4">
    <source>
        <dbReference type="ARBA" id="ARBA00022475"/>
    </source>
</evidence>
<evidence type="ECO:0000256" key="9">
    <source>
        <dbReference type="ARBA" id="ARBA00022840"/>
    </source>
</evidence>
<dbReference type="PRINTS" id="PR00344">
    <property type="entry name" value="BCTRLSENSOR"/>
</dbReference>
<feature type="transmembrane region" description="Helical" evidence="10">
    <location>
        <begin position="6"/>
        <end position="28"/>
    </location>
</feature>
<comment type="caution">
    <text evidence="12">The sequence shown here is derived from an EMBL/GenBank/DDBJ whole genome shotgun (WGS) entry which is preliminary data.</text>
</comment>
<dbReference type="PROSITE" id="PS50109">
    <property type="entry name" value="HIS_KIN"/>
    <property type="match status" value="1"/>
</dbReference>
<sequence>MDIAIGVEAYIGALGITALASLLLGLFVATRARGLPGGTLLAVFLVGVAAWSVSQAVPALIGPAATSFSATLIALSPLPAAAFVHLVFAFALCGTLRQVAAASYAVAAFATLTGLIFGVGAVVPWHGFPGFFVPSAVGWGVLGTAGLLSVVGHLRLAQTWREQQGQHQRQAGAVFVSSFIGLVALTGFAFPAIGIDAYPWPVLLLPFYSVALVYGILRHRFMAVNLWARRGLVWLMLVALAGGASAAIAALPLALAGRPAGLLGTWIAMAAALAIGILVLAPLKRLADRAVFPGSRISDEDVATWRDRLAEATDLPMLEKIANDLLASRLAIPDGDERPSIAVSGDTALLVGWEDAPPATRHLADRFAALVVEAARRLAAAARLVEAERERQQQARLAELGQLAATVAHDLRNPLGIVKMAATGAPPEVRAEIGEQVARMDHLVTDILDYSRAWAVKPEPMRPVELAAQAGVEVEVPEDMIIIADRRAIARVLANLIENARAMGSRVAVIGTPGARPTLDICDDGPGVPAEIADSLFRPFVSRRPGGTGLGLAIVQRIMEAHGGSVALARREGWPTCFRLTFGDAS</sequence>
<feature type="transmembrane region" description="Helical" evidence="10">
    <location>
        <begin position="172"/>
        <end position="192"/>
    </location>
</feature>
<organism evidence="12 13">
    <name type="scientific">Sphingomonas chungangi</name>
    <dbReference type="NCBI Taxonomy" id="2683589"/>
    <lineage>
        <taxon>Bacteria</taxon>
        <taxon>Pseudomonadati</taxon>
        <taxon>Pseudomonadota</taxon>
        <taxon>Alphaproteobacteria</taxon>
        <taxon>Sphingomonadales</taxon>
        <taxon>Sphingomonadaceae</taxon>
        <taxon>Sphingomonas</taxon>
    </lineage>
</organism>
<name>A0A838L329_9SPHN</name>
<comment type="subcellular location">
    <subcellularLocation>
        <location evidence="2">Cell membrane</location>
        <topology evidence="2">Multi-pass membrane protein</topology>
    </subcellularLocation>
</comment>
<dbReference type="InterPro" id="IPR003594">
    <property type="entry name" value="HATPase_dom"/>
</dbReference>
<dbReference type="InterPro" id="IPR036097">
    <property type="entry name" value="HisK_dim/P_sf"/>
</dbReference>
<dbReference type="SMART" id="SM00388">
    <property type="entry name" value="HisKA"/>
    <property type="match status" value="1"/>
</dbReference>
<dbReference type="Pfam" id="PF02518">
    <property type="entry name" value="HATPase_c"/>
    <property type="match status" value="1"/>
</dbReference>
<accession>A0A838L329</accession>